<proteinExistence type="predicted"/>
<dbReference type="AlphaFoldDB" id="A0AAD2G430"/>
<evidence type="ECO:0000256" key="1">
    <source>
        <dbReference type="SAM" id="MobiDB-lite"/>
    </source>
</evidence>
<keyword evidence="3" id="KW-1185">Reference proteome</keyword>
<evidence type="ECO:0000313" key="3">
    <source>
        <dbReference type="Proteomes" id="UP001295423"/>
    </source>
</evidence>
<evidence type="ECO:0000313" key="2">
    <source>
        <dbReference type="EMBL" id="CAJ1962102.1"/>
    </source>
</evidence>
<dbReference type="EMBL" id="CAKOGP040002092">
    <property type="protein sequence ID" value="CAJ1962102.1"/>
    <property type="molecule type" value="Genomic_DNA"/>
</dbReference>
<sequence length="115" mass="13080">MKQEEAKMCKPADDHNSTSETFHHSRPSLDRSQGTLSVCPPPKAAPIRHPRYEKRISIDLMPMTLEEIEWAMGDAKIQEEEREIQEIRERLRKRKQAKVAAAAAAMANAPTSSRE</sequence>
<feature type="compositionally biased region" description="Basic and acidic residues" evidence="1">
    <location>
        <begin position="1"/>
        <end position="29"/>
    </location>
</feature>
<reference evidence="2" key="1">
    <citation type="submission" date="2023-08" db="EMBL/GenBank/DDBJ databases">
        <authorList>
            <person name="Audoor S."/>
            <person name="Bilcke G."/>
        </authorList>
    </citation>
    <scope>NUCLEOTIDE SEQUENCE</scope>
</reference>
<gene>
    <name evidence="2" type="ORF">CYCCA115_LOCUS19527</name>
</gene>
<accession>A0AAD2G430</accession>
<protein>
    <submittedName>
        <fullName evidence="2">Uncharacterized protein</fullName>
    </submittedName>
</protein>
<dbReference type="Proteomes" id="UP001295423">
    <property type="component" value="Unassembled WGS sequence"/>
</dbReference>
<organism evidence="2 3">
    <name type="scientific">Cylindrotheca closterium</name>
    <dbReference type="NCBI Taxonomy" id="2856"/>
    <lineage>
        <taxon>Eukaryota</taxon>
        <taxon>Sar</taxon>
        <taxon>Stramenopiles</taxon>
        <taxon>Ochrophyta</taxon>
        <taxon>Bacillariophyta</taxon>
        <taxon>Bacillariophyceae</taxon>
        <taxon>Bacillariophycidae</taxon>
        <taxon>Bacillariales</taxon>
        <taxon>Bacillariaceae</taxon>
        <taxon>Cylindrotheca</taxon>
    </lineage>
</organism>
<feature type="region of interest" description="Disordered" evidence="1">
    <location>
        <begin position="1"/>
        <end position="47"/>
    </location>
</feature>
<name>A0AAD2G430_9STRA</name>
<comment type="caution">
    <text evidence="2">The sequence shown here is derived from an EMBL/GenBank/DDBJ whole genome shotgun (WGS) entry which is preliminary data.</text>
</comment>